<dbReference type="InterPro" id="IPR036388">
    <property type="entry name" value="WH-like_DNA-bd_sf"/>
</dbReference>
<protein>
    <submittedName>
        <fullName evidence="3">NUDIX domain-containing protein</fullName>
    </submittedName>
</protein>
<dbReference type="PANTHER" id="PTHR43736">
    <property type="entry name" value="ADP-RIBOSE PYROPHOSPHATASE"/>
    <property type="match status" value="1"/>
</dbReference>
<evidence type="ECO:0000259" key="2">
    <source>
        <dbReference type="Pfam" id="PF21906"/>
    </source>
</evidence>
<comment type="caution">
    <text evidence="3">The sequence shown here is derived from an EMBL/GenBank/DDBJ whole genome shotgun (WGS) entry which is preliminary data.</text>
</comment>
<sequence length="253" mass="29081">MAEMIEQLQIMITNVIWSFDRDNSQVNVLLVKRSDAPYQDYWALPETFMRVNESADAAALRLVKEKIGLKLSSFHTEQLATFTAPQRSLADEERTISLAYMTFLPERPVLRAGYGAADARWFALSNGSQYDGYRFSQADLLFHAAAAAKATDYYAEFKNHYATEQLAFDHEWILKTACVRIKNKLDYLPNVLLILGDSFTLREARLVYAPFLITNVHEIDNSNFRKTHKFLFEEVGTSSKKTRGRPAMLYQLR</sequence>
<dbReference type="Pfam" id="PF21906">
    <property type="entry name" value="WHD_NrtR"/>
    <property type="match status" value="1"/>
</dbReference>
<proteinExistence type="predicted"/>
<evidence type="ECO:0000259" key="1">
    <source>
        <dbReference type="Pfam" id="PF00293"/>
    </source>
</evidence>
<dbReference type="InterPro" id="IPR054105">
    <property type="entry name" value="WHD_NrtR"/>
</dbReference>
<reference evidence="4" key="1">
    <citation type="journal article" date="2019" name="Int. J. Syst. Evol. Microbiol.">
        <title>The Global Catalogue of Microorganisms (GCM) 10K type strain sequencing project: providing services to taxonomists for standard genome sequencing and annotation.</title>
        <authorList>
            <consortium name="The Broad Institute Genomics Platform"/>
            <consortium name="The Broad Institute Genome Sequencing Center for Infectious Disease"/>
            <person name="Wu L."/>
            <person name="Ma J."/>
        </authorList>
    </citation>
    <scope>NUCLEOTIDE SEQUENCE [LARGE SCALE GENOMIC DNA]</scope>
    <source>
        <strain evidence="4">CCM 8951</strain>
    </source>
</reference>
<dbReference type="RefSeq" id="WP_125578285.1">
    <property type="nucleotide sequence ID" value="NZ_JBHTOF010000094.1"/>
</dbReference>
<accession>A0ABW4DN24</accession>
<dbReference type="PANTHER" id="PTHR43736:SF4">
    <property type="entry name" value="SLR1690 PROTEIN"/>
    <property type="match status" value="1"/>
</dbReference>
<organism evidence="3 4">
    <name type="scientific">Lapidilactobacillus mulanensis</name>
    <dbReference type="NCBI Taxonomy" id="2485999"/>
    <lineage>
        <taxon>Bacteria</taxon>
        <taxon>Bacillati</taxon>
        <taxon>Bacillota</taxon>
        <taxon>Bacilli</taxon>
        <taxon>Lactobacillales</taxon>
        <taxon>Lactobacillaceae</taxon>
        <taxon>Lapidilactobacillus</taxon>
    </lineage>
</organism>
<feature type="domain" description="Nudix hydrolase" evidence="1">
    <location>
        <begin position="21"/>
        <end position="125"/>
    </location>
</feature>
<name>A0ABW4DN24_9LACO</name>
<dbReference type="InterPro" id="IPR015797">
    <property type="entry name" value="NUDIX_hydrolase-like_dom_sf"/>
</dbReference>
<feature type="domain" description="NrtR DNA-binding winged helix" evidence="2">
    <location>
        <begin position="194"/>
        <end position="252"/>
    </location>
</feature>
<keyword evidence="4" id="KW-1185">Reference proteome</keyword>
<dbReference type="EMBL" id="JBHTOF010000094">
    <property type="protein sequence ID" value="MFD1466057.1"/>
    <property type="molecule type" value="Genomic_DNA"/>
</dbReference>
<evidence type="ECO:0000313" key="4">
    <source>
        <dbReference type="Proteomes" id="UP001597244"/>
    </source>
</evidence>
<dbReference type="Gene3D" id="1.10.10.10">
    <property type="entry name" value="Winged helix-like DNA-binding domain superfamily/Winged helix DNA-binding domain"/>
    <property type="match status" value="1"/>
</dbReference>
<dbReference type="CDD" id="cd18873">
    <property type="entry name" value="NUDIX_NadM_like"/>
    <property type="match status" value="1"/>
</dbReference>
<dbReference type="InterPro" id="IPR036390">
    <property type="entry name" value="WH_DNA-bd_sf"/>
</dbReference>
<dbReference type="SUPFAM" id="SSF55811">
    <property type="entry name" value="Nudix"/>
    <property type="match status" value="1"/>
</dbReference>
<dbReference type="SUPFAM" id="SSF46785">
    <property type="entry name" value="Winged helix' DNA-binding domain"/>
    <property type="match status" value="1"/>
</dbReference>
<dbReference type="Pfam" id="PF00293">
    <property type="entry name" value="NUDIX"/>
    <property type="match status" value="1"/>
</dbReference>
<evidence type="ECO:0000313" key="3">
    <source>
        <dbReference type="EMBL" id="MFD1466057.1"/>
    </source>
</evidence>
<gene>
    <name evidence="3" type="ORF">ACFQ4L_08275</name>
</gene>
<dbReference type="Proteomes" id="UP001597244">
    <property type="component" value="Unassembled WGS sequence"/>
</dbReference>
<dbReference type="Gene3D" id="3.90.79.10">
    <property type="entry name" value="Nucleoside Triphosphate Pyrophosphohydrolase"/>
    <property type="match status" value="1"/>
</dbReference>
<dbReference type="InterPro" id="IPR000086">
    <property type="entry name" value="NUDIX_hydrolase_dom"/>
</dbReference>